<dbReference type="PANTHER" id="PTHR30032">
    <property type="entry name" value="N-ACETYLMURAMOYL-L-ALANINE AMIDASE-RELATED"/>
    <property type="match status" value="1"/>
</dbReference>
<feature type="signal peptide" evidence="1">
    <location>
        <begin position="1"/>
        <end position="25"/>
    </location>
</feature>
<reference evidence="2 3" key="1">
    <citation type="submission" date="2019-07" db="EMBL/GenBank/DDBJ databases">
        <title>complete genome sequencing of Ornithinimicrobium sp. H23M54.</title>
        <authorList>
            <person name="Bae J.-W."/>
            <person name="Lee S.-Y."/>
        </authorList>
    </citation>
    <scope>NUCLEOTIDE SEQUENCE [LARGE SCALE GENOMIC DNA]</scope>
    <source>
        <strain evidence="2 3">H23M54</strain>
    </source>
</reference>
<evidence type="ECO:0000313" key="3">
    <source>
        <dbReference type="Proteomes" id="UP000315395"/>
    </source>
</evidence>
<dbReference type="EMBL" id="CP041616">
    <property type="protein sequence ID" value="QDO88259.1"/>
    <property type="molecule type" value="Genomic_DNA"/>
</dbReference>
<dbReference type="KEGG" id="orz:FNH13_07785"/>
<feature type="chain" id="PRO_5021915518" evidence="1">
    <location>
        <begin position="26"/>
        <end position="360"/>
    </location>
</feature>
<organism evidence="2 3">
    <name type="scientific">Ornithinimicrobium ciconiae</name>
    <dbReference type="NCBI Taxonomy" id="2594265"/>
    <lineage>
        <taxon>Bacteria</taxon>
        <taxon>Bacillati</taxon>
        <taxon>Actinomycetota</taxon>
        <taxon>Actinomycetes</taxon>
        <taxon>Micrococcales</taxon>
        <taxon>Ornithinimicrobiaceae</taxon>
        <taxon>Ornithinimicrobium</taxon>
    </lineage>
</organism>
<dbReference type="InterPro" id="IPR051922">
    <property type="entry name" value="Bact_Sporulation_Assoc"/>
</dbReference>
<dbReference type="OrthoDB" id="5143602at2"/>
<dbReference type="Proteomes" id="UP000315395">
    <property type="component" value="Chromosome"/>
</dbReference>
<dbReference type="Pfam" id="PF04122">
    <property type="entry name" value="CW_binding_2"/>
    <property type="match status" value="3"/>
</dbReference>
<gene>
    <name evidence="2" type="ORF">FNH13_07785</name>
</gene>
<sequence length="360" mass="36636">MVNRTLRWTLSIAATVAVVAAPAAASTPVPPEDAHVVVDRLAGADRYQTAALVSAQFPDGVDTVYLANGEDWAQGADAVAAGAAAGSGTVPPLVADPSGRPAPILLVRAGGIPAATRVALEELAPTTAVILGGPLVVNPSVDEALVAAGIEPIRVFGQDRYGTAAVLATTFEPGFDTVYVASGQPLIPKPPFVPMMPDALTASARAGAEGAPVLLTKSSSLPVVMRQALEALDPPSITIVGGLGTVSAYVESELRQIAPVSRISGSTRFETAAKLFEDYESGAPTTYLASGEWFADALSVSSLAASQGAPVLLANQSRLPGATRDGLVSLDPDTVRFVGGPGVLSDDLMLEVEELLAPTP</sequence>
<dbReference type="AlphaFoldDB" id="A0A516G9Q3"/>
<accession>A0A516G9Q3</accession>
<dbReference type="PANTHER" id="PTHR30032:SF8">
    <property type="entry name" value="GERMINATION-SPECIFIC N-ACETYLMURAMOYL-L-ALANINE AMIDASE"/>
    <property type="match status" value="1"/>
</dbReference>
<evidence type="ECO:0000313" key="2">
    <source>
        <dbReference type="EMBL" id="QDO88259.1"/>
    </source>
</evidence>
<proteinExistence type="predicted"/>
<dbReference type="InterPro" id="IPR007253">
    <property type="entry name" value="Cell_wall-bd_2"/>
</dbReference>
<protein>
    <submittedName>
        <fullName evidence="2">Cell wall-binding repeat-containing protein</fullName>
    </submittedName>
</protein>
<keyword evidence="3" id="KW-1185">Reference proteome</keyword>
<name>A0A516G9Q3_9MICO</name>
<keyword evidence="1" id="KW-0732">Signal</keyword>
<evidence type="ECO:0000256" key="1">
    <source>
        <dbReference type="SAM" id="SignalP"/>
    </source>
</evidence>